<dbReference type="OrthoDB" id="5653456at2"/>
<dbReference type="PATRIC" id="fig|45073.5.peg.1584"/>
<dbReference type="RefSeq" id="WP_058507608.1">
    <property type="nucleotide sequence ID" value="NZ_CAAAIK010000001.1"/>
</dbReference>
<proteinExistence type="predicted"/>
<feature type="compositionally biased region" description="Basic and acidic residues" evidence="1">
    <location>
        <begin position="20"/>
        <end position="31"/>
    </location>
</feature>
<dbReference type="AlphaFoldDB" id="A0A0W0Y0U5"/>
<name>A0A0W0Y0U5_9GAMM</name>
<sequence length="326" mass="37377">MFFRNVFSLFQSSPRGYNPVHDDIESPDIKPESQPAAAEQQTLQIRIDQLKQFKAEIEEIESEYNKSFFRWKVSTVLVSIGLTAALGGGIGRLKHKFFNPYWEQKDLLYRQRFEFMTQDDDGCTSASFGCAGYYPNFLHFNSNSLANCTQAGYSSLENLVCSDLYIQTCLNIMDTMCNILNSTNFQYVDDETNRHNLETTLNQLIAACYLTPLIGLLMVGLIDWFKDKKREDLVPVSALQKEKLQEYISQIGSDIHLNISKKWFGNEYINSAELHSQIDREITLANARLLVNNIDQDKNNRASFFQPDKDEEQTGINLTDEAVYSV</sequence>
<gene>
    <name evidence="2" type="ORF">Lqui_1499</name>
</gene>
<evidence type="ECO:0000313" key="3">
    <source>
        <dbReference type="Proteomes" id="UP000054618"/>
    </source>
</evidence>
<organism evidence="2 3">
    <name type="scientific">Legionella quinlivanii</name>
    <dbReference type="NCBI Taxonomy" id="45073"/>
    <lineage>
        <taxon>Bacteria</taxon>
        <taxon>Pseudomonadati</taxon>
        <taxon>Pseudomonadota</taxon>
        <taxon>Gammaproteobacteria</taxon>
        <taxon>Legionellales</taxon>
        <taxon>Legionellaceae</taxon>
        <taxon>Legionella</taxon>
    </lineage>
</organism>
<comment type="caution">
    <text evidence="2">The sequence shown here is derived from an EMBL/GenBank/DDBJ whole genome shotgun (WGS) entry which is preliminary data.</text>
</comment>
<protein>
    <submittedName>
        <fullName evidence="2">Uncharacterized protein</fullName>
    </submittedName>
</protein>
<dbReference type="EMBL" id="LNYS01000008">
    <property type="protein sequence ID" value="KTD50174.1"/>
    <property type="molecule type" value="Genomic_DNA"/>
</dbReference>
<dbReference type="Proteomes" id="UP000054618">
    <property type="component" value="Unassembled WGS sequence"/>
</dbReference>
<keyword evidence="3" id="KW-1185">Reference proteome</keyword>
<accession>A0A0W0Y0U5</accession>
<evidence type="ECO:0000256" key="1">
    <source>
        <dbReference type="SAM" id="MobiDB-lite"/>
    </source>
</evidence>
<reference evidence="2 3" key="1">
    <citation type="submission" date="2015-11" db="EMBL/GenBank/DDBJ databases">
        <title>Genomic analysis of 38 Legionella species identifies large and diverse effector repertoires.</title>
        <authorList>
            <person name="Burstein D."/>
            <person name="Amaro F."/>
            <person name="Zusman T."/>
            <person name="Lifshitz Z."/>
            <person name="Cohen O."/>
            <person name="Gilbert J.A."/>
            <person name="Pupko T."/>
            <person name="Shuman H.A."/>
            <person name="Segal G."/>
        </authorList>
    </citation>
    <scope>NUCLEOTIDE SEQUENCE [LARGE SCALE GENOMIC DNA]</scope>
    <source>
        <strain evidence="2 3">CDC#1442-AUS-E</strain>
    </source>
</reference>
<evidence type="ECO:0000313" key="2">
    <source>
        <dbReference type="EMBL" id="KTD50174.1"/>
    </source>
</evidence>
<feature type="region of interest" description="Disordered" evidence="1">
    <location>
        <begin position="18"/>
        <end position="37"/>
    </location>
</feature>